<keyword evidence="2" id="KW-1185">Reference proteome</keyword>
<gene>
    <name evidence="1" type="ORF">Dfulv_35510</name>
</gene>
<evidence type="ECO:0000313" key="2">
    <source>
        <dbReference type="Proteomes" id="UP001059617"/>
    </source>
</evidence>
<sequence length="128" mass="14004">MRAGQGKHQDGMDTGVVEHDAAVRAVVKRLIEDQAFDGREELLAQVPFVRVVDGLVTHLALEVDPAAVSPSTFLSGRVPGCAWVRDANGEPIGTLLIWIDRGYISALEYGWVTDQPPTELPTVEQIHY</sequence>
<dbReference type="RefSeq" id="WP_259858200.1">
    <property type="nucleotide sequence ID" value="NZ_BAAAST010000042.1"/>
</dbReference>
<accession>A0ABY5VSA6</accession>
<protein>
    <submittedName>
        <fullName evidence="1">Uncharacterized protein</fullName>
    </submittedName>
</protein>
<proteinExistence type="predicted"/>
<organism evidence="1 2">
    <name type="scientific">Dactylosporangium fulvum</name>
    <dbReference type="NCBI Taxonomy" id="53359"/>
    <lineage>
        <taxon>Bacteria</taxon>
        <taxon>Bacillati</taxon>
        <taxon>Actinomycetota</taxon>
        <taxon>Actinomycetes</taxon>
        <taxon>Micromonosporales</taxon>
        <taxon>Micromonosporaceae</taxon>
        <taxon>Dactylosporangium</taxon>
    </lineage>
</organism>
<dbReference type="EMBL" id="CP073720">
    <property type="protein sequence ID" value="UWP80440.1"/>
    <property type="molecule type" value="Genomic_DNA"/>
</dbReference>
<evidence type="ECO:0000313" key="1">
    <source>
        <dbReference type="EMBL" id="UWP80440.1"/>
    </source>
</evidence>
<name>A0ABY5VSA6_9ACTN</name>
<reference evidence="1" key="1">
    <citation type="submission" date="2021-04" db="EMBL/GenBank/DDBJ databases">
        <authorList>
            <person name="Hartkoorn R.C."/>
            <person name="Beaudoing E."/>
            <person name="Hot D."/>
        </authorList>
    </citation>
    <scope>NUCLEOTIDE SEQUENCE</scope>
    <source>
        <strain evidence="1">NRRL B-16292</strain>
    </source>
</reference>
<dbReference type="Proteomes" id="UP001059617">
    <property type="component" value="Chromosome"/>
</dbReference>
<reference evidence="1" key="2">
    <citation type="submission" date="2022-09" db="EMBL/GenBank/DDBJ databases">
        <title>Biosynthetic gene clusters of Dactylosporangioum fulvum.</title>
        <authorList>
            <person name="Caradec T."/>
        </authorList>
    </citation>
    <scope>NUCLEOTIDE SEQUENCE</scope>
    <source>
        <strain evidence="1">NRRL B-16292</strain>
    </source>
</reference>